<keyword evidence="1" id="KW-0812">Transmembrane</keyword>
<protein>
    <submittedName>
        <fullName evidence="2">Uncharacterized protein</fullName>
    </submittedName>
</protein>
<gene>
    <name evidence="2" type="ORF">MNBD_GAMMA19-1784</name>
</gene>
<organism evidence="2">
    <name type="scientific">hydrothermal vent metagenome</name>
    <dbReference type="NCBI Taxonomy" id="652676"/>
    <lineage>
        <taxon>unclassified sequences</taxon>
        <taxon>metagenomes</taxon>
        <taxon>ecological metagenomes</taxon>
    </lineage>
</organism>
<proteinExistence type="predicted"/>
<evidence type="ECO:0000313" key="2">
    <source>
        <dbReference type="EMBL" id="VAW93816.1"/>
    </source>
</evidence>
<accession>A0A3B1AMD3</accession>
<dbReference type="AlphaFoldDB" id="A0A3B1AMD3"/>
<reference evidence="2" key="1">
    <citation type="submission" date="2018-06" db="EMBL/GenBank/DDBJ databases">
        <authorList>
            <person name="Zhirakovskaya E."/>
        </authorList>
    </citation>
    <scope>NUCLEOTIDE SEQUENCE</scope>
</reference>
<name>A0A3B1AMD3_9ZZZZ</name>
<keyword evidence="1" id="KW-0472">Membrane</keyword>
<evidence type="ECO:0000256" key="1">
    <source>
        <dbReference type="SAM" id="Phobius"/>
    </source>
</evidence>
<sequence>MSFAAGLTIVGIVGGIILLVTLKDVMSEA</sequence>
<feature type="transmembrane region" description="Helical" evidence="1">
    <location>
        <begin position="6"/>
        <end position="22"/>
    </location>
</feature>
<dbReference type="EMBL" id="UOFV01000003">
    <property type="protein sequence ID" value="VAW93816.1"/>
    <property type="molecule type" value="Genomic_DNA"/>
</dbReference>
<keyword evidence="1" id="KW-1133">Transmembrane helix</keyword>